<sequence length="225" mass="25862">MRLYQHTGNIKAGLFVLGLVLVSGLMLYTQSLVKNLREDNREIVQLYAELMAKAVINESDENLNFIFENVIKKVQFPIVQTNVEGEPLSWRNLSEDIKTSKDIKPIVGVMDRQNEPISLVYHDINTGEEYIWGVLHFGDSQLIQRLIWLPYFEIGAISLFILLGFVGFSFIRNSEKQHIWVGMARETAHQLGTPVSALMGWVDWLRENPEKTLDIVEEMNADLNR</sequence>
<dbReference type="AlphaFoldDB" id="A0A382DJ74"/>
<reference evidence="2" key="1">
    <citation type="submission" date="2018-05" db="EMBL/GenBank/DDBJ databases">
        <authorList>
            <person name="Lanie J.A."/>
            <person name="Ng W.-L."/>
            <person name="Kazmierczak K.M."/>
            <person name="Andrzejewski T.M."/>
            <person name="Davidsen T.M."/>
            <person name="Wayne K.J."/>
            <person name="Tettelin H."/>
            <person name="Glass J.I."/>
            <person name="Rusch D."/>
            <person name="Podicherti R."/>
            <person name="Tsui H.-C.T."/>
            <person name="Winkler M.E."/>
        </authorList>
    </citation>
    <scope>NUCLEOTIDE SEQUENCE</scope>
</reference>
<keyword evidence="1" id="KW-0812">Transmembrane</keyword>
<dbReference type="EMBL" id="UINC01039509">
    <property type="protein sequence ID" value="SVB38092.1"/>
    <property type="molecule type" value="Genomic_DNA"/>
</dbReference>
<feature type="transmembrane region" description="Helical" evidence="1">
    <location>
        <begin position="148"/>
        <end position="171"/>
    </location>
</feature>
<accession>A0A382DJ74</accession>
<feature type="non-terminal residue" evidence="2">
    <location>
        <position position="225"/>
    </location>
</feature>
<keyword evidence="1" id="KW-0472">Membrane</keyword>
<keyword evidence="1" id="KW-1133">Transmembrane helix</keyword>
<feature type="transmembrane region" description="Helical" evidence="1">
    <location>
        <begin position="12"/>
        <end position="29"/>
    </location>
</feature>
<name>A0A382DJ74_9ZZZZ</name>
<protein>
    <recommendedName>
        <fullName evidence="3">Signal transduction histidine kinase dimerisation/phosphoacceptor domain-containing protein</fullName>
    </recommendedName>
</protein>
<evidence type="ECO:0000313" key="2">
    <source>
        <dbReference type="EMBL" id="SVB38092.1"/>
    </source>
</evidence>
<evidence type="ECO:0008006" key="3">
    <source>
        <dbReference type="Google" id="ProtNLM"/>
    </source>
</evidence>
<organism evidence="2">
    <name type="scientific">marine metagenome</name>
    <dbReference type="NCBI Taxonomy" id="408172"/>
    <lineage>
        <taxon>unclassified sequences</taxon>
        <taxon>metagenomes</taxon>
        <taxon>ecological metagenomes</taxon>
    </lineage>
</organism>
<proteinExistence type="predicted"/>
<evidence type="ECO:0000256" key="1">
    <source>
        <dbReference type="SAM" id="Phobius"/>
    </source>
</evidence>
<gene>
    <name evidence="2" type="ORF">METZ01_LOCUS190946</name>
</gene>